<dbReference type="InterPro" id="IPR029058">
    <property type="entry name" value="AB_hydrolase_fold"/>
</dbReference>
<evidence type="ECO:0000256" key="1">
    <source>
        <dbReference type="ARBA" id="ARBA00007169"/>
    </source>
</evidence>
<dbReference type="RefSeq" id="WP_012488773.1">
    <property type="nucleotide sequence ID" value="NC_010995.1"/>
</dbReference>
<dbReference type="InterPro" id="IPR012223">
    <property type="entry name" value="TEII"/>
</dbReference>
<proteinExistence type="inferred from homology"/>
<sequence>MDGLLAVVKKNPNATIKLFCFPYAGGSAAIFQQWSRYITANVEVICLQLPGRGDRLDDDLYREMEPLLDDLLQEMMPCIDRPYVFLGYSLGAKTAYELARRLQALEFPVPGLFFSIASPAPHIPRASAPIHLLPDDQFIHRLREYQGASDDVLDDPDVMQLLLPGLRADFSILENYRYTDATKLKTKACLFGGADDMAVPYGHLHAWAEHFTGSVESRVYPGGHFFFDTSLQPFLQDINVLLNTEIALYRA</sequence>
<reference evidence="3 4" key="1">
    <citation type="journal article" date="2008" name="J. Bacteriol.">
        <title>Insights into plant cell wall degradation from the genome sequence of the soil bacterium Cellvibrio japonicus.</title>
        <authorList>
            <person name="Deboy R.T."/>
            <person name="Mongodin E.F."/>
            <person name="Fouts D.E."/>
            <person name="Tailford L.E."/>
            <person name="Khouri H."/>
            <person name="Emerson J.B."/>
            <person name="Mohamoud Y."/>
            <person name="Watkins K."/>
            <person name="Henrissat B."/>
            <person name="Gilbert H.J."/>
            <person name="Nelson K.E."/>
        </authorList>
    </citation>
    <scope>NUCLEOTIDE SEQUENCE [LARGE SCALE GENOMIC DNA]</scope>
    <source>
        <strain evidence="3 4">Ueda107</strain>
    </source>
</reference>
<dbReference type="eggNOG" id="COG3208">
    <property type="taxonomic scope" value="Bacteria"/>
</dbReference>
<comment type="similarity">
    <text evidence="1">Belongs to the thioesterase family.</text>
</comment>
<dbReference type="Pfam" id="PF00975">
    <property type="entry name" value="Thioesterase"/>
    <property type="match status" value="1"/>
</dbReference>
<dbReference type="SUPFAM" id="SSF53474">
    <property type="entry name" value="alpha/beta-Hydrolases"/>
    <property type="match status" value="1"/>
</dbReference>
<evidence type="ECO:0000313" key="3">
    <source>
        <dbReference type="EMBL" id="ACE84610.1"/>
    </source>
</evidence>
<dbReference type="GO" id="GO:0008610">
    <property type="term" value="P:lipid biosynthetic process"/>
    <property type="evidence" value="ECO:0007669"/>
    <property type="project" value="TreeGrafter"/>
</dbReference>
<dbReference type="HOGENOM" id="CLU_070456_1_1_6"/>
<dbReference type="Proteomes" id="UP000001036">
    <property type="component" value="Chromosome"/>
</dbReference>
<dbReference type="InterPro" id="IPR001031">
    <property type="entry name" value="Thioesterase"/>
</dbReference>
<evidence type="ECO:0000259" key="2">
    <source>
        <dbReference type="Pfam" id="PF00975"/>
    </source>
</evidence>
<dbReference type="PANTHER" id="PTHR11487">
    <property type="entry name" value="THIOESTERASE"/>
    <property type="match status" value="1"/>
</dbReference>
<protein>
    <submittedName>
        <fullName evidence="3">Microcystin synthetase associated thioesterase</fullName>
    </submittedName>
</protein>
<dbReference type="PANTHER" id="PTHR11487:SF0">
    <property type="entry name" value="S-ACYL FATTY ACID SYNTHASE THIOESTERASE, MEDIUM CHAIN"/>
    <property type="match status" value="1"/>
</dbReference>
<dbReference type="Gene3D" id="3.40.50.1820">
    <property type="entry name" value="alpha/beta hydrolase"/>
    <property type="match status" value="1"/>
</dbReference>
<dbReference type="OrthoDB" id="8480037at2"/>
<evidence type="ECO:0000313" key="4">
    <source>
        <dbReference type="Proteomes" id="UP000001036"/>
    </source>
</evidence>
<dbReference type="EMBL" id="CP000934">
    <property type="protein sequence ID" value="ACE84610.1"/>
    <property type="molecule type" value="Genomic_DNA"/>
</dbReference>
<dbReference type="STRING" id="498211.CJA_3196"/>
<accession>B3PDZ3</accession>
<dbReference type="KEGG" id="cja:CJA_3196"/>
<keyword evidence="4" id="KW-1185">Reference proteome</keyword>
<name>B3PDZ3_CELJU</name>
<organism evidence="3 4">
    <name type="scientific">Cellvibrio japonicus (strain Ueda107)</name>
    <name type="common">Pseudomonas fluorescens subsp. cellulosa</name>
    <dbReference type="NCBI Taxonomy" id="498211"/>
    <lineage>
        <taxon>Bacteria</taxon>
        <taxon>Pseudomonadati</taxon>
        <taxon>Pseudomonadota</taxon>
        <taxon>Gammaproteobacteria</taxon>
        <taxon>Cellvibrionales</taxon>
        <taxon>Cellvibrionaceae</taxon>
        <taxon>Cellvibrio</taxon>
    </lineage>
</organism>
<feature type="domain" description="Thioesterase" evidence="2">
    <location>
        <begin position="17"/>
        <end position="227"/>
    </location>
</feature>
<gene>
    <name evidence="3" type="ordered locus">CJA_3196</name>
</gene>
<dbReference type="AlphaFoldDB" id="B3PDZ3"/>